<protein>
    <submittedName>
        <fullName evidence="2">SFRICE_011654</fullName>
    </submittedName>
</protein>
<dbReference type="EMBL" id="ODYU01002454">
    <property type="protein sequence ID" value="SOQ39964.1"/>
    <property type="molecule type" value="Genomic_DNA"/>
</dbReference>
<gene>
    <name evidence="2" type="ORF">SFRICE_011654</name>
</gene>
<sequence>MTSSASGEARGIVLLLPTKNHPVPTPAFRAGAPINPLSSPQFRKHKPKVASSPVNGWTDHLMVSNCPIPETAEVLQVRCPPFGAGAPVNPLGSPLFRIRHQPFWAPPVVEISLPKNQI</sequence>
<proteinExistence type="predicted"/>
<organism evidence="2">
    <name type="scientific">Spodoptera frugiperda</name>
    <name type="common">Fall armyworm</name>
    <dbReference type="NCBI Taxonomy" id="7108"/>
    <lineage>
        <taxon>Eukaryota</taxon>
        <taxon>Metazoa</taxon>
        <taxon>Ecdysozoa</taxon>
        <taxon>Arthropoda</taxon>
        <taxon>Hexapoda</taxon>
        <taxon>Insecta</taxon>
        <taxon>Pterygota</taxon>
        <taxon>Neoptera</taxon>
        <taxon>Endopterygota</taxon>
        <taxon>Lepidoptera</taxon>
        <taxon>Glossata</taxon>
        <taxon>Ditrysia</taxon>
        <taxon>Noctuoidea</taxon>
        <taxon>Noctuidae</taxon>
        <taxon>Amphipyrinae</taxon>
        <taxon>Spodoptera</taxon>
    </lineage>
</organism>
<feature type="region of interest" description="Disordered" evidence="1">
    <location>
        <begin position="26"/>
        <end position="54"/>
    </location>
</feature>
<evidence type="ECO:0000256" key="1">
    <source>
        <dbReference type="SAM" id="MobiDB-lite"/>
    </source>
</evidence>
<name>A0A2H1VI76_SPOFR</name>
<dbReference type="AlphaFoldDB" id="A0A2H1VI76"/>
<reference evidence="2" key="1">
    <citation type="submission" date="2016-07" db="EMBL/GenBank/DDBJ databases">
        <authorList>
            <person name="Bretaudeau A."/>
        </authorList>
    </citation>
    <scope>NUCLEOTIDE SEQUENCE</scope>
    <source>
        <strain evidence="2">Rice</strain>
        <tissue evidence="2">Whole body</tissue>
    </source>
</reference>
<evidence type="ECO:0000313" key="2">
    <source>
        <dbReference type="EMBL" id="SOQ39964.1"/>
    </source>
</evidence>
<accession>A0A2H1VI76</accession>